<dbReference type="RefSeq" id="WP_272101273.1">
    <property type="nucleotide sequence ID" value="NZ_JAQNDK010000004.1"/>
</dbReference>
<dbReference type="Proteomes" id="UP001217485">
    <property type="component" value="Unassembled WGS sequence"/>
</dbReference>
<evidence type="ECO:0000313" key="2">
    <source>
        <dbReference type="Proteomes" id="UP001217485"/>
    </source>
</evidence>
<protein>
    <submittedName>
        <fullName evidence="1">Uncharacterized protein</fullName>
    </submittedName>
</protein>
<comment type="caution">
    <text evidence="1">The sequence shown here is derived from an EMBL/GenBank/DDBJ whole genome shotgun (WGS) entry which is preliminary data.</text>
</comment>
<organism evidence="1 2">
    <name type="scientific">Sorangium atrum</name>
    <dbReference type="NCBI Taxonomy" id="2995308"/>
    <lineage>
        <taxon>Bacteria</taxon>
        <taxon>Pseudomonadati</taxon>
        <taxon>Myxococcota</taxon>
        <taxon>Polyangia</taxon>
        <taxon>Polyangiales</taxon>
        <taxon>Polyangiaceae</taxon>
        <taxon>Sorangium</taxon>
    </lineage>
</organism>
<gene>
    <name evidence="1" type="ORF">POL72_35675</name>
</gene>
<keyword evidence="2" id="KW-1185">Reference proteome</keyword>
<dbReference type="EMBL" id="JAQNDK010000004">
    <property type="protein sequence ID" value="MDC0683124.1"/>
    <property type="molecule type" value="Genomic_DNA"/>
</dbReference>
<evidence type="ECO:0000313" key="1">
    <source>
        <dbReference type="EMBL" id="MDC0683124.1"/>
    </source>
</evidence>
<accession>A0ABT5C9L7</accession>
<sequence length="185" mass="20914">MTTLDPLEKLRPSAKPRMMDLVQQAGIDVAPWAFRADGKPVKAPAANPAYCYEWCFVDNDRVVVSLWFELMSLADGRVVQRVNMRDLRRRVERAKHLDAGTRTANVRRAVAVDSAVFRAFRESLPVRAIVCDGDRRDLDDVARRDPSKVERRLLDDSPWHVTAYDIPSGDTVIARDQPLLTGVQS</sequence>
<reference evidence="1 2" key="1">
    <citation type="submission" date="2023-01" db="EMBL/GenBank/DDBJ databases">
        <title>Minimal conservation of predation-associated metabolite biosynthetic gene clusters underscores biosynthetic potential of Myxococcota including descriptions for ten novel species: Archangium lansinium sp. nov., Myxococcus landrumus sp. nov., Nannocystis bai.</title>
        <authorList>
            <person name="Ahearne A."/>
            <person name="Stevens C."/>
            <person name="Dowd S."/>
        </authorList>
    </citation>
    <scope>NUCLEOTIDE SEQUENCE [LARGE SCALE GENOMIC DNA]</scope>
    <source>
        <strain evidence="1 2">WIWO2</strain>
    </source>
</reference>
<name>A0ABT5C9L7_9BACT</name>
<proteinExistence type="predicted"/>